<dbReference type="InterPro" id="IPR012349">
    <property type="entry name" value="Split_barrel_FMN-bd"/>
</dbReference>
<keyword evidence="2" id="KW-1185">Reference proteome</keyword>
<dbReference type="Gene3D" id="2.30.110.10">
    <property type="entry name" value="Electron Transport, Fmn-binding Protein, Chain A"/>
    <property type="match status" value="1"/>
</dbReference>
<sequence length="162" mass="17942">MPDELPAVTLSNPPERLLRVANPTMKVLLHTPLVGSLRKQMMVLTVTGRKSGRRFSFPLTAHQIDGVYYALTSAPWKNNFRDGARATLQHAGAIIRVRGELITDPGAVADISRRCAESYGAKRAQMLMGVKFRDKNRIPTVEEFAEAVARERFAAIRLTPTG</sequence>
<gene>
    <name evidence="1" type="ORF">BHQ17_14345</name>
</gene>
<dbReference type="OrthoDB" id="3292498at2"/>
<evidence type="ECO:0008006" key="3">
    <source>
        <dbReference type="Google" id="ProtNLM"/>
    </source>
</evidence>
<reference evidence="2" key="1">
    <citation type="submission" date="2016-09" db="EMBL/GenBank/DDBJ databases">
        <authorList>
            <person name="Greninger A.L."/>
            <person name="Jerome K.R."/>
            <person name="Mcnair B."/>
            <person name="Wallis C."/>
            <person name="Fang F."/>
        </authorList>
    </citation>
    <scope>NUCLEOTIDE SEQUENCE [LARGE SCALE GENOMIC DNA]</scope>
    <source>
        <strain evidence="2">M7</strain>
    </source>
</reference>
<name>A0A1E3RTI9_9MYCO</name>
<dbReference type="InterPro" id="IPR016791">
    <property type="entry name" value="Polyketide_synth_GrhN/RubW_prd"/>
</dbReference>
<dbReference type="Proteomes" id="UP000094243">
    <property type="component" value="Unassembled WGS sequence"/>
</dbReference>
<organism evidence="1 2">
    <name type="scientific">Mycolicibacterium holsaticum</name>
    <dbReference type="NCBI Taxonomy" id="152142"/>
    <lineage>
        <taxon>Bacteria</taxon>
        <taxon>Bacillati</taxon>
        <taxon>Actinomycetota</taxon>
        <taxon>Actinomycetes</taxon>
        <taxon>Mycobacteriales</taxon>
        <taxon>Mycobacteriaceae</taxon>
        <taxon>Mycolicibacterium</taxon>
    </lineage>
</organism>
<accession>A0A1E3RTI9</accession>
<dbReference type="EMBL" id="MIGZ01000077">
    <property type="protein sequence ID" value="ODQ93164.1"/>
    <property type="molecule type" value="Genomic_DNA"/>
</dbReference>
<protein>
    <recommendedName>
        <fullName evidence="3">Deazaflavin-dependent nitroreductase</fullName>
    </recommendedName>
</protein>
<comment type="caution">
    <text evidence="1">The sequence shown here is derived from an EMBL/GenBank/DDBJ whole genome shotgun (WGS) entry which is preliminary data.</text>
</comment>
<dbReference type="AlphaFoldDB" id="A0A1E3RTI9"/>
<evidence type="ECO:0000313" key="1">
    <source>
        <dbReference type="EMBL" id="ODQ93164.1"/>
    </source>
</evidence>
<dbReference type="RefSeq" id="WP_069405867.1">
    <property type="nucleotide sequence ID" value="NZ_JBHRZJ010000007.1"/>
</dbReference>
<dbReference type="PIRSF" id="PIRSF021513">
    <property type="entry name" value="GrhN_RubW_prd"/>
    <property type="match status" value="1"/>
</dbReference>
<evidence type="ECO:0000313" key="2">
    <source>
        <dbReference type="Proteomes" id="UP000094243"/>
    </source>
</evidence>
<proteinExistence type="predicted"/>